<organism evidence="1 2">
    <name type="scientific">Gossypium arboreum</name>
    <name type="common">Tree cotton</name>
    <name type="synonym">Gossypium nanking</name>
    <dbReference type="NCBI Taxonomy" id="29729"/>
    <lineage>
        <taxon>Eukaryota</taxon>
        <taxon>Viridiplantae</taxon>
        <taxon>Streptophyta</taxon>
        <taxon>Embryophyta</taxon>
        <taxon>Tracheophyta</taxon>
        <taxon>Spermatophyta</taxon>
        <taxon>Magnoliopsida</taxon>
        <taxon>eudicotyledons</taxon>
        <taxon>Gunneridae</taxon>
        <taxon>Pentapetalae</taxon>
        <taxon>rosids</taxon>
        <taxon>malvids</taxon>
        <taxon>Malvales</taxon>
        <taxon>Malvaceae</taxon>
        <taxon>Malvoideae</taxon>
        <taxon>Gossypium</taxon>
    </lineage>
</organism>
<protein>
    <recommendedName>
        <fullName evidence="3">Reverse transcriptase zinc-binding domain-containing protein</fullName>
    </recommendedName>
</protein>
<gene>
    <name evidence="1" type="ORF">PVK06_017528</name>
</gene>
<dbReference type="EMBL" id="JARKNE010000005">
    <property type="protein sequence ID" value="KAK5833675.1"/>
    <property type="molecule type" value="Genomic_DNA"/>
</dbReference>
<proteinExistence type="predicted"/>
<name>A0ABR0Q3E7_GOSAR</name>
<evidence type="ECO:0000313" key="2">
    <source>
        <dbReference type="Proteomes" id="UP001358586"/>
    </source>
</evidence>
<sequence>MVSTKTLDSRSRIISSGIPYLDGGLDKISWLPNSTRTFSIRNAYRSIKENQWNTKEAKSKSPWIFNGAQRVHFFLWLIFKQHLLTNLERVRIAKMAYANVMGVNVMTTTPMELLENIVKDKA</sequence>
<keyword evidence="2" id="KW-1185">Reference proteome</keyword>
<accession>A0ABR0Q3E7</accession>
<comment type="caution">
    <text evidence="1">The sequence shown here is derived from an EMBL/GenBank/DDBJ whole genome shotgun (WGS) entry which is preliminary data.</text>
</comment>
<evidence type="ECO:0000313" key="1">
    <source>
        <dbReference type="EMBL" id="KAK5833675.1"/>
    </source>
</evidence>
<evidence type="ECO:0008006" key="3">
    <source>
        <dbReference type="Google" id="ProtNLM"/>
    </source>
</evidence>
<reference evidence="1 2" key="1">
    <citation type="submission" date="2023-03" db="EMBL/GenBank/DDBJ databases">
        <title>WGS of Gossypium arboreum.</title>
        <authorList>
            <person name="Yu D."/>
        </authorList>
    </citation>
    <scope>NUCLEOTIDE SEQUENCE [LARGE SCALE GENOMIC DNA]</scope>
    <source>
        <tissue evidence="1">Leaf</tissue>
    </source>
</reference>
<dbReference type="Proteomes" id="UP001358586">
    <property type="component" value="Chromosome 5"/>
</dbReference>